<dbReference type="Gene3D" id="3.40.50.720">
    <property type="entry name" value="NAD(P)-binding Rossmann-like Domain"/>
    <property type="match status" value="1"/>
</dbReference>
<protein>
    <submittedName>
        <fullName evidence="4">Oxidoreductase</fullName>
    </submittedName>
</protein>
<dbReference type="InterPro" id="IPR013154">
    <property type="entry name" value="ADH-like_N"/>
</dbReference>
<keyword evidence="5" id="KW-1185">Reference proteome</keyword>
<dbReference type="PANTHER" id="PTHR45348:SF2">
    <property type="entry name" value="ZINC-TYPE ALCOHOL DEHYDROGENASE-LIKE PROTEIN C2E1P3.01"/>
    <property type="match status" value="1"/>
</dbReference>
<dbReference type="Proteomes" id="UP001610335">
    <property type="component" value="Unassembled WGS sequence"/>
</dbReference>
<dbReference type="SUPFAM" id="SSF51735">
    <property type="entry name" value="NAD(P)-binding Rossmann-fold domains"/>
    <property type="match status" value="1"/>
</dbReference>
<reference evidence="4 5" key="1">
    <citation type="submission" date="2024-07" db="EMBL/GenBank/DDBJ databases">
        <title>Section-level genome sequencing and comparative genomics of Aspergillus sections Usti and Cavernicolus.</title>
        <authorList>
            <consortium name="Lawrence Berkeley National Laboratory"/>
            <person name="Nybo J.L."/>
            <person name="Vesth T.C."/>
            <person name="Theobald S."/>
            <person name="Frisvad J.C."/>
            <person name="Larsen T.O."/>
            <person name="Kjaerboelling I."/>
            <person name="Rothschild-Mancinelli K."/>
            <person name="Lyhne E.K."/>
            <person name="Kogle M.E."/>
            <person name="Barry K."/>
            <person name="Clum A."/>
            <person name="Na H."/>
            <person name="Ledsgaard L."/>
            <person name="Lin J."/>
            <person name="Lipzen A."/>
            <person name="Kuo A."/>
            <person name="Riley R."/>
            <person name="Mondo S."/>
            <person name="LaButti K."/>
            <person name="Haridas S."/>
            <person name="Pangalinan J."/>
            <person name="Salamov A.A."/>
            <person name="Simmons B.A."/>
            <person name="Magnuson J.K."/>
            <person name="Chen J."/>
            <person name="Drula E."/>
            <person name="Henrissat B."/>
            <person name="Wiebenga A."/>
            <person name="Lubbers R.J."/>
            <person name="Gomes A.C."/>
            <person name="Makela M.R."/>
            <person name="Stajich J."/>
            <person name="Grigoriev I.V."/>
            <person name="Mortensen U.H."/>
            <person name="De vries R.P."/>
            <person name="Baker S.E."/>
            <person name="Andersen M.R."/>
        </authorList>
    </citation>
    <scope>NUCLEOTIDE SEQUENCE [LARGE SCALE GENOMIC DNA]</scope>
    <source>
        <strain evidence="4 5">CBS 600.67</strain>
    </source>
</reference>
<dbReference type="InterPro" id="IPR011032">
    <property type="entry name" value="GroES-like_sf"/>
</dbReference>
<dbReference type="Pfam" id="PF00107">
    <property type="entry name" value="ADH_zinc_N"/>
    <property type="match status" value="1"/>
</dbReference>
<dbReference type="InterPro" id="IPR013149">
    <property type="entry name" value="ADH-like_C"/>
</dbReference>
<dbReference type="SMART" id="SM00829">
    <property type="entry name" value="PKS_ER"/>
    <property type="match status" value="1"/>
</dbReference>
<keyword evidence="2" id="KW-0560">Oxidoreductase</keyword>
<dbReference type="EMBL" id="JBFXLS010000134">
    <property type="protein sequence ID" value="KAL2813947.1"/>
    <property type="molecule type" value="Genomic_DNA"/>
</dbReference>
<evidence type="ECO:0000256" key="2">
    <source>
        <dbReference type="ARBA" id="ARBA00023002"/>
    </source>
</evidence>
<dbReference type="InterPro" id="IPR036291">
    <property type="entry name" value="NAD(P)-bd_dom_sf"/>
</dbReference>
<comment type="caution">
    <text evidence="4">The sequence shown here is derived from an EMBL/GenBank/DDBJ whole genome shotgun (WGS) entry which is preliminary data.</text>
</comment>
<dbReference type="PANTHER" id="PTHR45348">
    <property type="entry name" value="HYPOTHETICAL OXIDOREDUCTASE (EUROFUNG)"/>
    <property type="match status" value="1"/>
</dbReference>
<dbReference type="SUPFAM" id="SSF50129">
    <property type="entry name" value="GroES-like"/>
    <property type="match status" value="1"/>
</dbReference>
<organism evidence="4 5">
    <name type="scientific">Aspergillus cavernicola</name>
    <dbReference type="NCBI Taxonomy" id="176166"/>
    <lineage>
        <taxon>Eukaryota</taxon>
        <taxon>Fungi</taxon>
        <taxon>Dikarya</taxon>
        <taxon>Ascomycota</taxon>
        <taxon>Pezizomycotina</taxon>
        <taxon>Eurotiomycetes</taxon>
        <taxon>Eurotiomycetidae</taxon>
        <taxon>Eurotiales</taxon>
        <taxon>Aspergillaceae</taxon>
        <taxon>Aspergillus</taxon>
        <taxon>Aspergillus subgen. Nidulantes</taxon>
    </lineage>
</organism>
<dbReference type="CDD" id="cd08249">
    <property type="entry name" value="enoyl_reductase_like"/>
    <property type="match status" value="1"/>
</dbReference>
<dbReference type="Gene3D" id="3.90.180.10">
    <property type="entry name" value="Medium-chain alcohol dehydrogenases, catalytic domain"/>
    <property type="match status" value="1"/>
</dbReference>
<proteinExistence type="inferred from homology"/>
<dbReference type="InterPro" id="IPR047122">
    <property type="entry name" value="Trans-enoyl_RdTase-like"/>
</dbReference>
<name>A0ABR4HEW3_9EURO</name>
<accession>A0ABR4HEW3</accession>
<feature type="domain" description="Enoyl reductase (ER)" evidence="3">
    <location>
        <begin position="14"/>
        <end position="367"/>
    </location>
</feature>
<dbReference type="Pfam" id="PF08240">
    <property type="entry name" value="ADH_N"/>
    <property type="match status" value="1"/>
</dbReference>
<comment type="similarity">
    <text evidence="1">Belongs to the zinc-containing alcohol dehydrogenase family.</text>
</comment>
<evidence type="ECO:0000259" key="3">
    <source>
        <dbReference type="SMART" id="SM00829"/>
    </source>
</evidence>
<evidence type="ECO:0000313" key="4">
    <source>
        <dbReference type="EMBL" id="KAL2813947.1"/>
    </source>
</evidence>
<evidence type="ECO:0000256" key="1">
    <source>
        <dbReference type="ARBA" id="ARBA00008072"/>
    </source>
</evidence>
<evidence type="ECO:0000313" key="5">
    <source>
        <dbReference type="Proteomes" id="UP001610335"/>
    </source>
</evidence>
<dbReference type="InterPro" id="IPR020843">
    <property type="entry name" value="ER"/>
</dbReference>
<sequence length="371" mass="40099">MPKNSAAWITANKARPLQVKSAPYTPPKENQIVIRNYAVAINPVDWLMQELGTSMTYSWIKFPFILGADVAGEVVEVGSRVTRFKVGDRVIAEAVGQDQKRNTATEGAFQHYVVLLEHMTSPIPDSVPYESAVALPLGVATAACGMFQKDQLNLQLPSANPKPTGKTLIIWGGSSSVGSNAIQLAVAAGYEVFTTASPKNFDYVKKLGAARAFDYNSKTVVDDIVKAFKGRTTAGALIMGANGSDACMDIIDKLSGDKFISIATYPVPSPPPKRFPILKTMYAFLSWSLAYWFKSKARGVKFNFIFATTLIENGVGKAIFGDFLGPALLENRYQVAPESIVVGKGLEAIQDALDYQRNGVSAKKVVVSLAE</sequence>
<gene>
    <name evidence="4" type="ORF">BDW59DRAFT_24591</name>
</gene>